<gene>
    <name evidence="13" type="ORF">QPL79_03765</name>
</gene>
<keyword evidence="8" id="KW-0548">Nucleotidyltransferase</keyword>
<dbReference type="GO" id="GO:0016779">
    <property type="term" value="F:nucleotidyltransferase activity"/>
    <property type="evidence" value="ECO:0007669"/>
    <property type="project" value="UniProtKB-KW"/>
</dbReference>
<keyword evidence="14" id="KW-1185">Reference proteome</keyword>
<feature type="transmembrane region" description="Helical" evidence="11">
    <location>
        <begin position="365"/>
        <end position="384"/>
    </location>
</feature>
<feature type="transmembrane region" description="Helical" evidence="11">
    <location>
        <begin position="512"/>
        <end position="535"/>
    </location>
</feature>
<dbReference type="InterPro" id="IPR043130">
    <property type="entry name" value="CDP-OH_PTrfase_TM_dom"/>
</dbReference>
<feature type="transmembrane region" description="Helical" evidence="11">
    <location>
        <begin position="602"/>
        <end position="623"/>
    </location>
</feature>
<evidence type="ECO:0000256" key="8">
    <source>
        <dbReference type="ARBA" id="ARBA00022695"/>
    </source>
</evidence>
<dbReference type="PANTHER" id="PTHR43584">
    <property type="entry name" value="NUCLEOTIDYL TRANSFERASE"/>
    <property type="match status" value="1"/>
</dbReference>
<comment type="similarity">
    <text evidence="3">In the N-terminal section; belongs to the MobA family.</text>
</comment>
<dbReference type="InterPro" id="IPR000462">
    <property type="entry name" value="CDP-OH_P_trans"/>
</dbReference>
<dbReference type="PANTHER" id="PTHR43584:SF8">
    <property type="entry name" value="N-ACETYLMURAMATE ALPHA-1-PHOSPHATE URIDYLYLTRANSFERASE"/>
    <property type="match status" value="1"/>
</dbReference>
<dbReference type="InterPro" id="IPR048254">
    <property type="entry name" value="CDP_ALCOHOL_P_TRANSF_CS"/>
</dbReference>
<name>A0ABD4Z675_9CREN</name>
<dbReference type="InterPro" id="IPR029044">
    <property type="entry name" value="Nucleotide-diphossugar_trans"/>
</dbReference>
<proteinExistence type="inferred from homology"/>
<feature type="transmembrane region" description="Helical" evidence="11">
    <location>
        <begin position="425"/>
        <end position="443"/>
    </location>
</feature>
<accession>A0ABD4Z675</accession>
<feature type="transmembrane region" description="Helical" evidence="11">
    <location>
        <begin position="277"/>
        <end position="310"/>
    </location>
</feature>
<dbReference type="PROSITE" id="PS00379">
    <property type="entry name" value="CDP_ALCOHOL_P_TRANSF"/>
    <property type="match status" value="1"/>
</dbReference>
<dbReference type="EMBL" id="JASNVW010000002">
    <property type="protein sequence ID" value="MDK6028472.1"/>
    <property type="molecule type" value="Genomic_DNA"/>
</dbReference>
<reference evidence="13 14" key="1">
    <citation type="submission" date="2023-05" db="EMBL/GenBank/DDBJ databases">
        <title>A new hyperthermophilic archaea 'Ignisphaera cupida' sp. nov. and description of the family 'Ignisphaeraceae' fam. nov.</title>
        <authorList>
            <person name="Podosokorskaya O.A."/>
            <person name="Elcheninov A.G."/>
            <person name="Klukina A."/>
            <person name="Merkel A.Y."/>
        </authorList>
    </citation>
    <scope>NUCLEOTIDE SEQUENCE [LARGE SCALE GENOMIC DNA]</scope>
    <source>
        <strain evidence="13 14">4213-co</strain>
    </source>
</reference>
<dbReference type="Gene3D" id="3.90.550.10">
    <property type="entry name" value="Spore Coat Polysaccharide Biosynthesis Protein SpsA, Chain A"/>
    <property type="match status" value="1"/>
</dbReference>
<comment type="caution">
    <text evidence="13">The sequence shown here is derived from an EMBL/GenBank/DDBJ whole genome shotgun (WGS) entry which is preliminary data.</text>
</comment>
<dbReference type="RefSeq" id="WP_285273457.1">
    <property type="nucleotide sequence ID" value="NZ_JASNVW010000002.1"/>
</dbReference>
<dbReference type="EC" id="2.7.7.74" evidence="4"/>
<feature type="transmembrane region" description="Helical" evidence="11">
    <location>
        <begin position="482"/>
        <end position="500"/>
    </location>
</feature>
<dbReference type="Pfam" id="PF00483">
    <property type="entry name" value="NTP_transferase"/>
    <property type="match status" value="1"/>
</dbReference>
<evidence type="ECO:0000256" key="7">
    <source>
        <dbReference type="ARBA" id="ARBA00022679"/>
    </source>
</evidence>
<evidence type="ECO:0000256" key="6">
    <source>
        <dbReference type="ARBA" id="ARBA00018322"/>
    </source>
</evidence>
<keyword evidence="11" id="KW-0812">Transmembrane</keyword>
<feature type="transmembrane region" description="Helical" evidence="11">
    <location>
        <begin position="570"/>
        <end position="590"/>
    </location>
</feature>
<evidence type="ECO:0000256" key="9">
    <source>
        <dbReference type="ARBA" id="ARBA00049235"/>
    </source>
</evidence>
<feature type="domain" description="Nucleotidyl transferase" evidence="12">
    <location>
        <begin position="3"/>
        <end position="231"/>
    </location>
</feature>
<comment type="similarity">
    <text evidence="2">In the C-terminal section; belongs to the CDP-alcohol phosphatidyltransferase class-I family.</text>
</comment>
<evidence type="ECO:0000256" key="3">
    <source>
        <dbReference type="ARBA" id="ARBA00007897"/>
    </source>
</evidence>
<dbReference type="InterPro" id="IPR005835">
    <property type="entry name" value="NTP_transferase_dom"/>
</dbReference>
<keyword evidence="7 10" id="KW-0808">Transferase</keyword>
<organism evidence="13 14">
    <name type="scientific">Ignisphaera cupida</name>
    <dbReference type="NCBI Taxonomy" id="3050454"/>
    <lineage>
        <taxon>Archaea</taxon>
        <taxon>Thermoproteota</taxon>
        <taxon>Thermoprotei</taxon>
        <taxon>Desulfurococcales</taxon>
        <taxon>Desulfurococcaceae</taxon>
        <taxon>Ignisphaera</taxon>
    </lineage>
</organism>
<comment type="similarity">
    <text evidence="10">Belongs to the CDP-alcohol phosphatidyltransferase class-I family.</text>
</comment>
<evidence type="ECO:0000256" key="1">
    <source>
        <dbReference type="ARBA" id="ARBA00000729"/>
    </source>
</evidence>
<evidence type="ECO:0000256" key="5">
    <source>
        <dbReference type="ARBA" id="ARBA00013268"/>
    </source>
</evidence>
<dbReference type="Proteomes" id="UP001529235">
    <property type="component" value="Unassembled WGS sequence"/>
</dbReference>
<protein>
    <recommendedName>
        <fullName evidence="6">Bifunctional IPC transferase and DIPP synthase</fullName>
        <ecNumber evidence="4">2.7.7.74</ecNumber>
        <ecNumber evidence="5">2.7.8.34</ecNumber>
    </recommendedName>
</protein>
<evidence type="ECO:0000256" key="10">
    <source>
        <dbReference type="RuleBase" id="RU003750"/>
    </source>
</evidence>
<evidence type="ECO:0000256" key="2">
    <source>
        <dbReference type="ARBA" id="ARBA00006982"/>
    </source>
</evidence>
<dbReference type="Gene3D" id="1.20.120.1760">
    <property type="match status" value="1"/>
</dbReference>
<keyword evidence="11" id="KW-1133">Transmembrane helix</keyword>
<evidence type="ECO:0000259" key="12">
    <source>
        <dbReference type="Pfam" id="PF00483"/>
    </source>
</evidence>
<dbReference type="Pfam" id="PF01066">
    <property type="entry name" value="CDP-OH_P_transf"/>
    <property type="match status" value="1"/>
</dbReference>
<comment type="catalytic activity">
    <reaction evidence="1">
        <text>1D-myo-inositol 3-phosphate + CTP + H(+) = CDP-1L-myo-inositol + diphosphate</text>
        <dbReference type="Rhea" id="RHEA:30647"/>
        <dbReference type="ChEBI" id="CHEBI:15378"/>
        <dbReference type="ChEBI" id="CHEBI:33019"/>
        <dbReference type="ChEBI" id="CHEBI:37563"/>
        <dbReference type="ChEBI" id="CHEBI:58401"/>
        <dbReference type="ChEBI" id="CHEBI:62573"/>
        <dbReference type="EC" id="2.7.7.74"/>
    </reaction>
</comment>
<dbReference type="EC" id="2.7.8.34" evidence="5"/>
<evidence type="ECO:0000256" key="11">
    <source>
        <dbReference type="SAM" id="Phobius"/>
    </source>
</evidence>
<keyword evidence="11" id="KW-0472">Membrane</keyword>
<evidence type="ECO:0000313" key="14">
    <source>
        <dbReference type="Proteomes" id="UP001529235"/>
    </source>
</evidence>
<dbReference type="AlphaFoldDB" id="A0ABD4Z675"/>
<sequence length="634" mass="71500">MIGLILAAGYGTRLHPITLHIPKTLIELEPGVSILDYIVNVFRGIGIDHIYVVTRKDVVHFFYGRNDVDVLVVDVSEGDGNLWTLHQAIKQLVEKGVEDDIVLSMSDHIYEFSMVNKLIKVAKNSSKVYMCLDRLVRGRDAVEGLKIIVSGDIVVLSGKNVPPYSGIDTGLFYIPRNIFSYINKVVSEKGRKASLSDLINVLAQEGLVSYVDVSGSLWQDIDTLEDVERARKIYWKILAKNLVKESDGIVSKYLNRRISTRISLAFYKARIFVNPNIVTLIVFAIGLLASALVFMGSTWLGAILMLVSSILDGVDGELARLFKAQTKFGAFLDTLLDRIVDVTFMSAMFYQLLLKLLPTINSLYTSLYIALFGLTLLGSTYVSYVSNLVENRDYIAKLRNSFPWPTRDVRAVALAIATLLNSYEIGFMYVSFSSWFFILRVLIYKLREDLKIRGRTPRFYKIRLPHAKPVIRPSAGLLIEEIFLYSVVLAILLYLTGIAIDKISYYKAFGEASPYIVLWQFVASVEIALIVYLTYNIVKNLVTLFTIVKDKVVEKLWVTPSVYQRIVKKAILLLIILLSLYPLNFVLALSNIEKDLIDLSTYVVIAASLVILATLVIDIIKAFEHIIKSRMPRI</sequence>
<comment type="catalytic activity">
    <reaction evidence="9">
        <text>CDP-1L-myo-inositol + 1D-myo-inositol 3-phosphate = bis(1L-myo-inositol) 3,1'-phosphate 1-phosphate + CMP + H(+)</text>
        <dbReference type="Rhea" id="RHEA:31327"/>
        <dbReference type="ChEBI" id="CHEBI:15378"/>
        <dbReference type="ChEBI" id="CHEBI:58401"/>
        <dbReference type="ChEBI" id="CHEBI:60377"/>
        <dbReference type="ChEBI" id="CHEBI:62573"/>
        <dbReference type="ChEBI" id="CHEBI:62576"/>
        <dbReference type="EC" id="2.7.8.34"/>
    </reaction>
</comment>
<dbReference type="InterPro" id="IPR050065">
    <property type="entry name" value="GlmU-like"/>
</dbReference>
<evidence type="ECO:0000256" key="4">
    <source>
        <dbReference type="ARBA" id="ARBA00012504"/>
    </source>
</evidence>
<evidence type="ECO:0000313" key="13">
    <source>
        <dbReference type="EMBL" id="MDK6028472.1"/>
    </source>
</evidence>
<dbReference type="SUPFAM" id="SSF53448">
    <property type="entry name" value="Nucleotide-diphospho-sugar transferases"/>
    <property type="match status" value="1"/>
</dbReference>